<comment type="caution">
    <text evidence="2">The sequence shown here is derived from an EMBL/GenBank/DDBJ whole genome shotgun (WGS) entry which is preliminary data.</text>
</comment>
<dbReference type="InterPro" id="IPR045443">
    <property type="entry name" value="DUF6504"/>
</dbReference>
<sequence length="68" mass="7921">MRTVLDHWQERRAWWRDAREGGDVLTDARERQVWRVEASAGRLGRVGVFDLGFDRGDAPGWQLLRVAD</sequence>
<evidence type="ECO:0000313" key="2">
    <source>
        <dbReference type="EMBL" id="NNM45211.1"/>
    </source>
</evidence>
<feature type="domain" description="DUF6504" evidence="1">
    <location>
        <begin position="2"/>
        <end position="68"/>
    </location>
</feature>
<keyword evidence="2" id="KW-0808">Transferase</keyword>
<protein>
    <submittedName>
        <fullName evidence="2">Nucleotidyltransferase</fullName>
    </submittedName>
</protein>
<organism evidence="2 3">
    <name type="scientific">Knoellia koreensis</name>
    <dbReference type="NCBI Taxonomy" id="2730921"/>
    <lineage>
        <taxon>Bacteria</taxon>
        <taxon>Bacillati</taxon>
        <taxon>Actinomycetota</taxon>
        <taxon>Actinomycetes</taxon>
        <taxon>Micrococcales</taxon>
        <taxon>Intrasporangiaceae</taxon>
        <taxon>Knoellia</taxon>
    </lineage>
</organism>
<evidence type="ECO:0000259" key="1">
    <source>
        <dbReference type="Pfam" id="PF20114"/>
    </source>
</evidence>
<dbReference type="AlphaFoldDB" id="A0A849HG42"/>
<name>A0A849HG42_9MICO</name>
<reference evidence="2 3" key="1">
    <citation type="submission" date="2020-04" db="EMBL/GenBank/DDBJ databases">
        <title>Knoellia sp. isolate from air conditioner.</title>
        <authorList>
            <person name="Chea S."/>
            <person name="Kim D.-U."/>
        </authorList>
    </citation>
    <scope>NUCLEOTIDE SEQUENCE [LARGE SCALE GENOMIC DNA]</scope>
    <source>
        <strain evidence="2 3">DB2414S</strain>
    </source>
</reference>
<accession>A0A849HG42</accession>
<evidence type="ECO:0000313" key="3">
    <source>
        <dbReference type="Proteomes" id="UP000588586"/>
    </source>
</evidence>
<gene>
    <name evidence="2" type="ORF">HJG52_04235</name>
</gene>
<dbReference type="Pfam" id="PF20114">
    <property type="entry name" value="DUF6504"/>
    <property type="match status" value="1"/>
</dbReference>
<keyword evidence="3" id="KW-1185">Reference proteome</keyword>
<dbReference type="GO" id="GO:0016740">
    <property type="term" value="F:transferase activity"/>
    <property type="evidence" value="ECO:0007669"/>
    <property type="project" value="UniProtKB-KW"/>
</dbReference>
<dbReference type="EMBL" id="JABEPQ010000001">
    <property type="protein sequence ID" value="NNM45211.1"/>
    <property type="molecule type" value="Genomic_DNA"/>
</dbReference>
<dbReference type="Proteomes" id="UP000588586">
    <property type="component" value="Unassembled WGS sequence"/>
</dbReference>
<proteinExistence type="predicted"/>